<evidence type="ECO:0000313" key="3">
    <source>
        <dbReference type="Proteomes" id="UP000272942"/>
    </source>
</evidence>
<keyword evidence="1" id="KW-1133">Transmembrane helix</keyword>
<dbReference type="WBParaSite" id="ECPE_0001003401-mRNA-1">
    <property type="protein sequence ID" value="ECPE_0001003401-mRNA-1"/>
    <property type="gene ID" value="ECPE_0001003401"/>
</dbReference>
<reference evidence="4" key="1">
    <citation type="submission" date="2016-06" db="UniProtKB">
        <authorList>
            <consortium name="WormBaseParasite"/>
        </authorList>
    </citation>
    <scope>IDENTIFICATION</scope>
</reference>
<evidence type="ECO:0000313" key="2">
    <source>
        <dbReference type="EMBL" id="VDP86327.1"/>
    </source>
</evidence>
<proteinExistence type="predicted"/>
<reference evidence="2 3" key="2">
    <citation type="submission" date="2018-11" db="EMBL/GenBank/DDBJ databases">
        <authorList>
            <consortium name="Pathogen Informatics"/>
        </authorList>
    </citation>
    <scope>NUCLEOTIDE SEQUENCE [LARGE SCALE GENOMIC DNA]</scope>
    <source>
        <strain evidence="2 3">Egypt</strain>
    </source>
</reference>
<gene>
    <name evidence="2" type="ORF">ECPE_LOCUS10002</name>
</gene>
<feature type="transmembrane region" description="Helical" evidence="1">
    <location>
        <begin position="55"/>
        <end position="77"/>
    </location>
</feature>
<dbReference type="EMBL" id="UZAN01048309">
    <property type="protein sequence ID" value="VDP86327.1"/>
    <property type="molecule type" value="Genomic_DNA"/>
</dbReference>
<dbReference type="Proteomes" id="UP000272942">
    <property type="component" value="Unassembled WGS sequence"/>
</dbReference>
<keyword evidence="1" id="KW-0472">Membrane</keyword>
<dbReference type="AlphaFoldDB" id="A0A183ASR7"/>
<accession>A0A183ASR7</accession>
<evidence type="ECO:0000256" key="1">
    <source>
        <dbReference type="SAM" id="Phobius"/>
    </source>
</evidence>
<sequence>MSSTVVPLDADLGDDQEVLEVNLPSISDIANRSLDETDLTAQQSASDHSLSQPEAIALGLTLFYYLFLVFLGIVTWIRARQRVLNKRKARPVPSSPHFEIGPNQLHIRYCDDDSM</sequence>
<evidence type="ECO:0000313" key="4">
    <source>
        <dbReference type="WBParaSite" id="ECPE_0001003401-mRNA-1"/>
    </source>
</evidence>
<keyword evidence="1" id="KW-0812">Transmembrane</keyword>
<name>A0A183ASR7_9TREM</name>
<keyword evidence="3" id="KW-1185">Reference proteome</keyword>
<dbReference type="OrthoDB" id="6281746at2759"/>
<protein>
    <submittedName>
        <fullName evidence="4">Conserved plasma membrane protein</fullName>
    </submittedName>
</protein>
<organism evidence="4">
    <name type="scientific">Echinostoma caproni</name>
    <dbReference type="NCBI Taxonomy" id="27848"/>
    <lineage>
        <taxon>Eukaryota</taxon>
        <taxon>Metazoa</taxon>
        <taxon>Spiralia</taxon>
        <taxon>Lophotrochozoa</taxon>
        <taxon>Platyhelminthes</taxon>
        <taxon>Trematoda</taxon>
        <taxon>Digenea</taxon>
        <taxon>Plagiorchiida</taxon>
        <taxon>Echinostomata</taxon>
        <taxon>Echinostomatoidea</taxon>
        <taxon>Echinostomatidae</taxon>
        <taxon>Echinostoma</taxon>
    </lineage>
</organism>